<reference evidence="2" key="1">
    <citation type="submission" date="2016-12" db="EMBL/GenBank/DDBJ databases">
        <title>Complete Genome Sequence of Beggiatoa leptomitiformis D-401.</title>
        <authorList>
            <person name="Fomenkov A."/>
            <person name="Vincze T."/>
            <person name="Grabovich M."/>
            <person name="Anton B.P."/>
            <person name="Dubinina G."/>
            <person name="Orlova M."/>
            <person name="Belousova E."/>
            <person name="Roberts R.J."/>
        </authorList>
    </citation>
    <scope>NUCLEOTIDE SEQUENCE [LARGE SCALE GENOMIC DNA]</scope>
    <source>
        <strain evidence="2">D-401</strain>
    </source>
</reference>
<accession>A0A2N9YH72</accession>
<dbReference type="GO" id="GO:0004519">
    <property type="term" value="F:endonuclease activity"/>
    <property type="evidence" value="ECO:0007669"/>
    <property type="project" value="UniProtKB-KW"/>
</dbReference>
<protein>
    <submittedName>
        <fullName evidence="1">Restriction endonuclease subunit R</fullName>
    </submittedName>
</protein>
<keyword evidence="1" id="KW-0540">Nuclease</keyword>
<keyword evidence="1" id="KW-0378">Hydrolase</keyword>
<dbReference type="Gene3D" id="3.90.1570.30">
    <property type="match status" value="1"/>
</dbReference>
<dbReference type="RefSeq" id="WP_062152217.1">
    <property type="nucleotide sequence ID" value="NZ_CP012373.2"/>
</dbReference>
<dbReference type="AlphaFoldDB" id="A0A2N9YH72"/>
<proteinExistence type="predicted"/>
<evidence type="ECO:0000313" key="1">
    <source>
        <dbReference type="EMBL" id="AUI69850.1"/>
    </source>
</evidence>
<sequence length="273" mass="31780">MADDNEIIEQLKSTLDVKPKRMKVKTLIKKFGFVRRTEENMLRLTELFRDHEILVNPTIMKLGDTWRLDLEDWIYLSLDTPQPQLPESTAEMQVIEWDGNQWLDLENLADKQLRTEKEVEMKFIIPLLFKLGFNETDRYDDMAINAATGSKPTVLHIDFALFNSELESLKNQVLLTVEAKRENRLTTQKEIIQARNQAKSYALWTGCSFCLITDGNIIEVFSLPRTHLEKETILFNCSRIELASKFSELYKIISKSVLTQFYTSQFGTVEEIT</sequence>
<gene>
    <name evidence="1" type="ORF">BLE401_14900</name>
</gene>
<dbReference type="EMBL" id="CP018889">
    <property type="protein sequence ID" value="AUI69850.1"/>
    <property type="molecule type" value="Genomic_DNA"/>
</dbReference>
<dbReference type="KEGG" id="blep:AL038_09400"/>
<dbReference type="Proteomes" id="UP000234271">
    <property type="component" value="Chromosome"/>
</dbReference>
<dbReference type="OrthoDB" id="7066308at2"/>
<name>A0A2N9YH72_9GAMM</name>
<keyword evidence="2" id="KW-1185">Reference proteome</keyword>
<keyword evidence="1" id="KW-0255">Endonuclease</keyword>
<evidence type="ECO:0000313" key="2">
    <source>
        <dbReference type="Proteomes" id="UP000234271"/>
    </source>
</evidence>
<organism evidence="1 2">
    <name type="scientific">Beggiatoa leptomitoformis</name>
    <dbReference type="NCBI Taxonomy" id="288004"/>
    <lineage>
        <taxon>Bacteria</taxon>
        <taxon>Pseudomonadati</taxon>
        <taxon>Pseudomonadota</taxon>
        <taxon>Gammaproteobacteria</taxon>
        <taxon>Thiotrichales</taxon>
        <taxon>Thiotrichaceae</taxon>
        <taxon>Beggiatoa</taxon>
    </lineage>
</organism>